<dbReference type="OrthoDB" id="9812095at2"/>
<evidence type="ECO:0000313" key="5">
    <source>
        <dbReference type="EMBL" id="VVE50190.1"/>
    </source>
</evidence>
<evidence type="ECO:0000313" key="6">
    <source>
        <dbReference type="Proteomes" id="UP000414233"/>
    </source>
</evidence>
<dbReference type="GO" id="GO:0004623">
    <property type="term" value="F:phospholipase A2 activity"/>
    <property type="evidence" value="ECO:0007669"/>
    <property type="project" value="TreeGrafter"/>
</dbReference>
<dbReference type="GO" id="GO:0005737">
    <property type="term" value="C:cytoplasm"/>
    <property type="evidence" value="ECO:0007669"/>
    <property type="project" value="TreeGrafter"/>
</dbReference>
<dbReference type="PROSITE" id="PS51934">
    <property type="entry name" value="LRAT"/>
    <property type="match status" value="1"/>
</dbReference>
<dbReference type="PANTHER" id="PTHR13943:SF77">
    <property type="entry name" value="LRAT DOMAIN-CONTAINING PROTEIN"/>
    <property type="match status" value="1"/>
</dbReference>
<keyword evidence="6" id="KW-1185">Reference proteome</keyword>
<evidence type="ECO:0000259" key="4">
    <source>
        <dbReference type="PROSITE" id="PS51934"/>
    </source>
</evidence>
<dbReference type="InterPro" id="IPR051496">
    <property type="entry name" value="H-rev107_PLA/AT"/>
</dbReference>
<dbReference type="Gene3D" id="3.90.1720.10">
    <property type="entry name" value="endopeptidase domain like (from Nostoc punctiforme)"/>
    <property type="match status" value="1"/>
</dbReference>
<organism evidence="5 6">
    <name type="scientific">Pandoraea terrae</name>
    <dbReference type="NCBI Taxonomy" id="1537710"/>
    <lineage>
        <taxon>Bacteria</taxon>
        <taxon>Pseudomonadati</taxon>
        <taxon>Pseudomonadota</taxon>
        <taxon>Betaproteobacteria</taxon>
        <taxon>Burkholderiales</taxon>
        <taxon>Burkholderiaceae</taxon>
        <taxon>Pandoraea</taxon>
    </lineage>
</organism>
<dbReference type="EMBL" id="CABPRZ010000025">
    <property type="protein sequence ID" value="VVE50190.1"/>
    <property type="molecule type" value="Genomic_DNA"/>
</dbReference>
<keyword evidence="3" id="KW-0443">Lipid metabolism</keyword>
<dbReference type="GO" id="GO:0016410">
    <property type="term" value="F:N-acyltransferase activity"/>
    <property type="evidence" value="ECO:0007669"/>
    <property type="project" value="TreeGrafter"/>
</dbReference>
<keyword evidence="2" id="KW-0378">Hydrolase</keyword>
<dbReference type="Proteomes" id="UP000414233">
    <property type="component" value="Unassembled WGS sequence"/>
</dbReference>
<dbReference type="AlphaFoldDB" id="A0A5E4YPJ7"/>
<proteinExistence type="predicted"/>
<dbReference type="Pfam" id="PF04970">
    <property type="entry name" value="LRAT"/>
    <property type="match status" value="1"/>
</dbReference>
<dbReference type="RefSeq" id="WP_150699317.1">
    <property type="nucleotide sequence ID" value="NZ_CABPRZ010000025.1"/>
</dbReference>
<evidence type="ECO:0000256" key="3">
    <source>
        <dbReference type="ARBA" id="ARBA00023098"/>
    </source>
</evidence>
<dbReference type="PANTHER" id="PTHR13943">
    <property type="entry name" value="HRAS-LIKE SUPPRESSOR - RELATED"/>
    <property type="match status" value="1"/>
</dbReference>
<feature type="domain" description="LRAT" evidence="4">
    <location>
        <begin position="27"/>
        <end position="127"/>
    </location>
</feature>
<reference evidence="5 6" key="1">
    <citation type="submission" date="2019-08" db="EMBL/GenBank/DDBJ databases">
        <authorList>
            <person name="Peeters C."/>
        </authorList>
    </citation>
    <scope>NUCLEOTIDE SEQUENCE [LARGE SCALE GENOMIC DNA]</scope>
    <source>
        <strain evidence="5 6">LMG 30175</strain>
    </source>
</reference>
<name>A0A5E4YPJ7_9BURK</name>
<keyword evidence="1" id="KW-0808">Transferase</keyword>
<gene>
    <name evidence="5" type="ORF">PTE30175_04540</name>
</gene>
<evidence type="ECO:0000256" key="2">
    <source>
        <dbReference type="ARBA" id="ARBA00022801"/>
    </source>
</evidence>
<protein>
    <recommendedName>
        <fullName evidence="4">LRAT domain-containing protein</fullName>
    </recommendedName>
</protein>
<dbReference type="GO" id="GO:0008970">
    <property type="term" value="F:phospholipase A1 activity"/>
    <property type="evidence" value="ECO:0007669"/>
    <property type="project" value="TreeGrafter"/>
</dbReference>
<evidence type="ECO:0000256" key="1">
    <source>
        <dbReference type="ARBA" id="ARBA00022679"/>
    </source>
</evidence>
<dbReference type="InterPro" id="IPR007053">
    <property type="entry name" value="LRAT_dom"/>
</dbReference>
<accession>A0A5E4YPJ7</accession>
<dbReference type="GO" id="GO:0070292">
    <property type="term" value="P:N-acylphosphatidylethanolamine metabolic process"/>
    <property type="evidence" value="ECO:0007669"/>
    <property type="project" value="TreeGrafter"/>
</dbReference>
<sequence length="164" mass="18353">MSHQDQRAHDRQACPAAAADDFPLGAHLVTERHGYEHHGIYVGEGKVIHYAGFAHSLHPAPVEESSLERFAAGHGISVKRAPCAKYVGMEAVRRARSRLGENEYRLLTNNCEHFCSWCLFGESRSEQVEACLSHPRIAVHAVINMLKTFLETEWKGRQPGLRIA</sequence>